<dbReference type="EMBL" id="BMJS01000001">
    <property type="protein sequence ID" value="GGF88221.1"/>
    <property type="molecule type" value="Genomic_DNA"/>
</dbReference>
<dbReference type="SUPFAM" id="SSF52540">
    <property type="entry name" value="P-loop containing nucleoside triphosphate hydrolases"/>
    <property type="match status" value="1"/>
</dbReference>
<evidence type="ECO:0000256" key="3">
    <source>
        <dbReference type="ARBA" id="ARBA00020170"/>
    </source>
</evidence>
<evidence type="ECO:0000256" key="1">
    <source>
        <dbReference type="ARBA" id="ARBA00004496"/>
    </source>
</evidence>
<dbReference type="InterPro" id="IPR001238">
    <property type="entry name" value="DNA-binding_RecF"/>
</dbReference>
<evidence type="ECO:0000256" key="9">
    <source>
        <dbReference type="HAMAP-Rule" id="MF_00365"/>
    </source>
</evidence>
<dbReference type="InterPro" id="IPR042174">
    <property type="entry name" value="RecF_2"/>
</dbReference>
<dbReference type="PROSITE" id="PS00618">
    <property type="entry name" value="RECF_2"/>
    <property type="match status" value="1"/>
</dbReference>
<sequence length="365" mass="41759">MYISALNIFQFRNLTNASLALHPRVNMICGQNGSGKTSILEAIYFLSMGRSFRSSQLARIIEHERDNFQLFAKFYSGYELSNSKEKTLASMRDKHSKSIVKLNGEDAQSQAQLTRALPVQLFNPESFSLINSGAQQRSKLLDWGAFYHKPEFLTLWQQSKRLIKQRNAALKQGYPLSYIEILDQELVAKSESLDQARLEYFEILMPKVMSILKEFNNDLTIDMSYYRGWSQDKSLREVLTSSYVSDLKTGVTSHGVHRADLRFKVKGHPAQDILSRGQQKILISALKLAQGEIFSKEHQTGCIYLVDDLHSELDQAHLQKVLNKLMHINAQIIMTAIKLEHLQSLLNGIEFAHFQLKDDVCEKLD</sequence>
<dbReference type="GO" id="GO:0009432">
    <property type="term" value="P:SOS response"/>
    <property type="evidence" value="ECO:0007669"/>
    <property type="project" value="UniProtKB-UniRule"/>
</dbReference>
<dbReference type="Gene3D" id="3.40.50.300">
    <property type="entry name" value="P-loop containing nucleotide triphosphate hydrolases"/>
    <property type="match status" value="1"/>
</dbReference>
<dbReference type="NCBIfam" id="TIGR00611">
    <property type="entry name" value="recf"/>
    <property type="match status" value="1"/>
</dbReference>
<evidence type="ECO:0000256" key="7">
    <source>
        <dbReference type="ARBA" id="ARBA00022840"/>
    </source>
</evidence>
<keyword evidence="8 9" id="KW-0238">DNA-binding</keyword>
<dbReference type="PANTHER" id="PTHR32182">
    <property type="entry name" value="DNA REPLICATION AND REPAIR PROTEIN RECF"/>
    <property type="match status" value="1"/>
</dbReference>
<comment type="subcellular location">
    <subcellularLocation>
        <location evidence="1 9 10">Cytoplasm</location>
    </subcellularLocation>
</comment>
<reference evidence="12" key="2">
    <citation type="submission" date="2020-09" db="EMBL/GenBank/DDBJ databases">
        <authorList>
            <person name="Sun Q."/>
            <person name="Zhou Y."/>
        </authorList>
    </citation>
    <scope>NUCLEOTIDE SEQUENCE</scope>
    <source>
        <strain evidence="12">CGMCC 1.15758</strain>
    </source>
</reference>
<proteinExistence type="inferred from homology"/>
<keyword evidence="4 9" id="KW-0963">Cytoplasm</keyword>
<keyword evidence="7 9" id="KW-0067">ATP-binding</keyword>
<keyword evidence="9 10" id="KW-0234">DNA repair</keyword>
<dbReference type="GO" id="GO:0006302">
    <property type="term" value="P:double-strand break repair"/>
    <property type="evidence" value="ECO:0007669"/>
    <property type="project" value="TreeGrafter"/>
</dbReference>
<protein>
    <recommendedName>
        <fullName evidence="3 9">DNA replication and repair protein RecF</fullName>
    </recommendedName>
</protein>
<dbReference type="AlphaFoldDB" id="A0A8J2Z1W5"/>
<evidence type="ECO:0000256" key="6">
    <source>
        <dbReference type="ARBA" id="ARBA00022741"/>
    </source>
</evidence>
<evidence type="ECO:0000256" key="8">
    <source>
        <dbReference type="ARBA" id="ARBA00023125"/>
    </source>
</evidence>
<dbReference type="PANTHER" id="PTHR32182:SF0">
    <property type="entry name" value="DNA REPLICATION AND REPAIR PROTEIN RECF"/>
    <property type="match status" value="1"/>
</dbReference>
<evidence type="ECO:0000256" key="5">
    <source>
        <dbReference type="ARBA" id="ARBA00022705"/>
    </source>
</evidence>
<comment type="caution">
    <text evidence="12">The sequence shown here is derived from an EMBL/GenBank/DDBJ whole genome shotgun (WGS) entry which is preliminary data.</text>
</comment>
<dbReference type="GO" id="GO:0005737">
    <property type="term" value="C:cytoplasm"/>
    <property type="evidence" value="ECO:0007669"/>
    <property type="project" value="UniProtKB-SubCell"/>
</dbReference>
<dbReference type="GO" id="GO:0005524">
    <property type="term" value="F:ATP binding"/>
    <property type="evidence" value="ECO:0007669"/>
    <property type="project" value="UniProtKB-UniRule"/>
</dbReference>
<dbReference type="InterPro" id="IPR018078">
    <property type="entry name" value="DNA-binding_RecF_CS"/>
</dbReference>
<feature type="binding site" evidence="9">
    <location>
        <begin position="30"/>
        <end position="37"/>
    </location>
    <ligand>
        <name>ATP</name>
        <dbReference type="ChEBI" id="CHEBI:30616"/>
    </ligand>
</feature>
<evidence type="ECO:0000259" key="11">
    <source>
        <dbReference type="Pfam" id="PF02463"/>
    </source>
</evidence>
<gene>
    <name evidence="9 12" type="primary">recF</name>
    <name evidence="12" type="ORF">GCM10010995_01830</name>
</gene>
<name>A0A8J2Z1W5_9GAMM</name>
<evidence type="ECO:0000313" key="12">
    <source>
        <dbReference type="EMBL" id="GGF88221.1"/>
    </source>
</evidence>
<keyword evidence="5 9" id="KW-0235">DNA replication</keyword>
<evidence type="ECO:0000256" key="4">
    <source>
        <dbReference type="ARBA" id="ARBA00022490"/>
    </source>
</evidence>
<evidence type="ECO:0000313" key="13">
    <source>
        <dbReference type="Proteomes" id="UP000636949"/>
    </source>
</evidence>
<reference evidence="12" key="1">
    <citation type="journal article" date="2014" name="Int. J. Syst. Evol. Microbiol.">
        <title>Complete genome sequence of Corynebacterium casei LMG S-19264T (=DSM 44701T), isolated from a smear-ripened cheese.</title>
        <authorList>
            <consortium name="US DOE Joint Genome Institute (JGI-PGF)"/>
            <person name="Walter F."/>
            <person name="Albersmeier A."/>
            <person name="Kalinowski J."/>
            <person name="Ruckert C."/>
        </authorList>
    </citation>
    <scope>NUCLEOTIDE SEQUENCE</scope>
    <source>
        <strain evidence="12">CGMCC 1.15758</strain>
    </source>
</reference>
<keyword evidence="6 9" id="KW-0547">Nucleotide-binding</keyword>
<evidence type="ECO:0000256" key="10">
    <source>
        <dbReference type="RuleBase" id="RU000578"/>
    </source>
</evidence>
<dbReference type="GO" id="GO:0000731">
    <property type="term" value="P:DNA synthesis involved in DNA repair"/>
    <property type="evidence" value="ECO:0007669"/>
    <property type="project" value="TreeGrafter"/>
</dbReference>
<keyword evidence="9 10" id="KW-0742">SOS response</keyword>
<keyword evidence="9 10" id="KW-0227">DNA damage</keyword>
<dbReference type="Proteomes" id="UP000636949">
    <property type="component" value="Unassembled WGS sequence"/>
</dbReference>
<accession>A0A8J2Z1W5</accession>
<comment type="function">
    <text evidence="9 10">The RecF protein is involved in DNA metabolism; it is required for DNA replication and normal SOS inducibility. RecF binds preferentially to single-stranded, linear DNA. It also seems to bind ATP.</text>
</comment>
<dbReference type="Gene3D" id="1.20.1050.90">
    <property type="entry name" value="RecF/RecN/SMC, N-terminal domain"/>
    <property type="match status" value="1"/>
</dbReference>
<dbReference type="InterPro" id="IPR027417">
    <property type="entry name" value="P-loop_NTPase"/>
</dbReference>
<dbReference type="HAMAP" id="MF_00365">
    <property type="entry name" value="RecF"/>
    <property type="match status" value="1"/>
</dbReference>
<dbReference type="RefSeq" id="WP_117001213.1">
    <property type="nucleotide sequence ID" value="NZ_BMJS01000001.1"/>
</dbReference>
<dbReference type="OrthoDB" id="9803889at2"/>
<dbReference type="Pfam" id="PF02463">
    <property type="entry name" value="SMC_N"/>
    <property type="match status" value="1"/>
</dbReference>
<feature type="domain" description="RecF/RecN/SMC N-terminal" evidence="11">
    <location>
        <begin position="2"/>
        <end position="344"/>
    </location>
</feature>
<comment type="similarity">
    <text evidence="2 9 10">Belongs to the RecF family.</text>
</comment>
<organism evidence="12 13">
    <name type="scientific">Cysteiniphilum litorale</name>
    <dbReference type="NCBI Taxonomy" id="2056700"/>
    <lineage>
        <taxon>Bacteria</taxon>
        <taxon>Pseudomonadati</taxon>
        <taxon>Pseudomonadota</taxon>
        <taxon>Gammaproteobacteria</taxon>
        <taxon>Thiotrichales</taxon>
        <taxon>Fastidiosibacteraceae</taxon>
        <taxon>Cysteiniphilum</taxon>
    </lineage>
</organism>
<evidence type="ECO:0000256" key="2">
    <source>
        <dbReference type="ARBA" id="ARBA00008016"/>
    </source>
</evidence>
<dbReference type="GO" id="GO:0006260">
    <property type="term" value="P:DNA replication"/>
    <property type="evidence" value="ECO:0007669"/>
    <property type="project" value="UniProtKB-UniRule"/>
</dbReference>
<keyword evidence="13" id="KW-1185">Reference proteome</keyword>
<dbReference type="GO" id="GO:0003697">
    <property type="term" value="F:single-stranded DNA binding"/>
    <property type="evidence" value="ECO:0007669"/>
    <property type="project" value="UniProtKB-UniRule"/>
</dbReference>
<dbReference type="InterPro" id="IPR003395">
    <property type="entry name" value="RecF/RecN/SMC_N"/>
</dbReference>